<organism evidence="3 4">
    <name type="scientific">Endozoicomonas gorgoniicola</name>
    <dbReference type="NCBI Taxonomy" id="1234144"/>
    <lineage>
        <taxon>Bacteria</taxon>
        <taxon>Pseudomonadati</taxon>
        <taxon>Pseudomonadota</taxon>
        <taxon>Gammaproteobacteria</taxon>
        <taxon>Oceanospirillales</taxon>
        <taxon>Endozoicomonadaceae</taxon>
        <taxon>Endozoicomonas</taxon>
    </lineage>
</organism>
<dbReference type="PANTHER" id="PTHR38033:SF1">
    <property type="entry name" value="DOTU FAMILY TYPE IV_VI SECRETION SYSTEM PROTEIN"/>
    <property type="match status" value="1"/>
</dbReference>
<dbReference type="InterPro" id="IPR038522">
    <property type="entry name" value="T4/T6SS_DotU_sf"/>
</dbReference>
<dbReference type="PANTHER" id="PTHR38033">
    <property type="entry name" value="MEMBRANE PROTEIN-RELATED"/>
    <property type="match status" value="1"/>
</dbReference>
<evidence type="ECO:0000256" key="1">
    <source>
        <dbReference type="SAM" id="Phobius"/>
    </source>
</evidence>
<dbReference type="EMBL" id="JAPFCC010000001">
    <property type="protein sequence ID" value="MCW7551142.1"/>
    <property type="molecule type" value="Genomic_DNA"/>
</dbReference>
<reference evidence="3 4" key="1">
    <citation type="submission" date="2022-10" db="EMBL/GenBank/DDBJ databases">
        <title>High-quality genome sequences of two octocoral-associated bacteria, Endozoicomonas euniceicola EF212 and Endozoicomonas gorgoniicola PS125.</title>
        <authorList>
            <person name="Chiou Y.-J."/>
            <person name="Chen Y.-H."/>
        </authorList>
    </citation>
    <scope>NUCLEOTIDE SEQUENCE [LARGE SCALE GENOMIC DNA]</scope>
    <source>
        <strain evidence="3 4">PS125</strain>
    </source>
</reference>
<evidence type="ECO:0000259" key="2">
    <source>
        <dbReference type="Pfam" id="PF09850"/>
    </source>
</evidence>
<dbReference type="Gene3D" id="1.25.40.590">
    <property type="entry name" value="Type IV / VI secretion system, DotU"/>
    <property type="match status" value="1"/>
</dbReference>
<dbReference type="NCBIfam" id="NF038228">
    <property type="entry name" value="IcmH_DotU_IVB"/>
    <property type="match status" value="1"/>
</dbReference>
<gene>
    <name evidence="3" type="primary">icmH</name>
    <name evidence="3" type="ORF">NX722_00400</name>
</gene>
<evidence type="ECO:0000313" key="3">
    <source>
        <dbReference type="EMBL" id="MCW7551142.1"/>
    </source>
</evidence>
<keyword evidence="1" id="KW-0472">Membrane</keyword>
<keyword evidence="4" id="KW-1185">Reference proteome</keyword>
<dbReference type="Proteomes" id="UP001209854">
    <property type="component" value="Unassembled WGS sequence"/>
</dbReference>
<keyword evidence="1" id="KW-0812">Transmembrane</keyword>
<evidence type="ECO:0000313" key="4">
    <source>
        <dbReference type="Proteomes" id="UP001209854"/>
    </source>
</evidence>
<feature type="domain" description="Type IV / VI secretion system DotU" evidence="2">
    <location>
        <begin position="36"/>
        <end position="233"/>
    </location>
</feature>
<keyword evidence="1" id="KW-1133">Transmembrane helix</keyword>
<name>A0ABT3MP42_9GAMM</name>
<proteinExistence type="predicted"/>
<sequence length="323" mass="36262">MSTGDKTNTGGRISSEQSQCVDTKDLLTHFSATNNPLINLSAELLAILTTLSQQKNSHNLPELHQYLLKCMSQLHNNGLRSDYSPRLMEKACYALCAAFDEEIMNTSWGQAAYWENHSLVAQLFKQRNAGEVFFILLEQARQNTRRMIDFIELLYVLLRLGFKGRYMKTDGHALAQLCSDLYEDICKYRGENPLPSLPVKASPFRPLRQAYSLRFLPIILAILVTCGVLTHVWIKNANQDYSDSLRLLTVPHSARFVPDSAYPPQPASFTCTVSGNKLTRIYHCHPRAGGDPLFVVDSHLHGNDVLPVSSVLPLPLSPAGFWL</sequence>
<dbReference type="RefSeq" id="WP_262566214.1">
    <property type="nucleotide sequence ID" value="NZ_JAPFCC010000001.1"/>
</dbReference>
<comment type="caution">
    <text evidence="3">The sequence shown here is derived from an EMBL/GenBank/DDBJ whole genome shotgun (WGS) entry which is preliminary data.</text>
</comment>
<dbReference type="NCBIfam" id="TIGR03349">
    <property type="entry name" value="IV_VI_DotU"/>
    <property type="match status" value="1"/>
</dbReference>
<accession>A0ABT3MP42</accession>
<feature type="transmembrane region" description="Helical" evidence="1">
    <location>
        <begin position="215"/>
        <end position="234"/>
    </location>
</feature>
<protein>
    <submittedName>
        <fullName evidence="3">Type IVB secretion system protein IcmH/DotU</fullName>
    </submittedName>
</protein>
<dbReference type="InterPro" id="IPR017732">
    <property type="entry name" value="T4/T6SS_DotU"/>
</dbReference>
<dbReference type="Pfam" id="PF09850">
    <property type="entry name" value="DotU"/>
    <property type="match status" value="1"/>
</dbReference>